<comment type="caution">
    <text evidence="3">The sequence shown here is derived from an EMBL/GenBank/DDBJ whole genome shotgun (WGS) entry which is preliminary data.</text>
</comment>
<dbReference type="Pfam" id="PF09619">
    <property type="entry name" value="YscW"/>
    <property type="match status" value="1"/>
</dbReference>
<evidence type="ECO:0000256" key="2">
    <source>
        <dbReference type="SAM" id="SignalP"/>
    </source>
</evidence>
<evidence type="ECO:0008006" key="5">
    <source>
        <dbReference type="Google" id="ProtNLM"/>
    </source>
</evidence>
<keyword evidence="4" id="KW-1185">Reference proteome</keyword>
<feature type="region of interest" description="Disordered" evidence="1">
    <location>
        <begin position="23"/>
        <end position="44"/>
    </location>
</feature>
<feature type="signal peptide" evidence="2">
    <location>
        <begin position="1"/>
        <end position="22"/>
    </location>
</feature>
<sequence>MRKTFLSLMSVAALALAGCNNASNSTQPADSNAPASAKTAGAAAPVPSQVSGTVSLRAGSPTPSDKATLVLNLVDVSSNAVGSAPLASKTAPAGAFPQSFTLTFNPAEVKSNDLYVIQATLTDGDRKYAMPIQAPVLAKGSKNDGVAIELAAEQTPSEKLMAGFNEVKAQLGGMKISHGTKLETNDSRGWQLFRQAGEVKFIREEVDYGDKGYTSTDYAYKDGKPWVIVQETKASRDGKPSATDRAGWSEDGSLVLKQHQAGSGVQALDDAAAATMKKQAMEILSLATGGKNK</sequence>
<dbReference type="AlphaFoldDB" id="A0A368KC28"/>
<dbReference type="InterPro" id="IPR039366">
    <property type="entry name" value="Pilotin"/>
</dbReference>
<dbReference type="RefSeq" id="WP_114343014.1">
    <property type="nucleotide sequence ID" value="NZ_QFWQ01000006.1"/>
</dbReference>
<evidence type="ECO:0000313" key="3">
    <source>
        <dbReference type="EMBL" id="RCS29454.1"/>
    </source>
</evidence>
<keyword evidence="2" id="KW-0732">Signal</keyword>
<name>A0A368KC28_9GAMM</name>
<dbReference type="OrthoDB" id="5959218at2"/>
<reference evidence="3 4" key="1">
    <citation type="submission" date="2018-05" db="EMBL/GenBank/DDBJ databases">
        <title>Draft genome sequence of Rhodanobacter denitrificans Yn1 isolated from gold copper mine.</title>
        <authorList>
            <person name="Yang N."/>
            <person name="Mazhar H.S."/>
            <person name="Rensing C."/>
        </authorList>
    </citation>
    <scope>NUCLEOTIDE SEQUENCE [LARGE SCALE GENOMIC DNA]</scope>
    <source>
        <strain evidence="3 4">Yn1</strain>
    </source>
</reference>
<protein>
    <recommendedName>
        <fullName evidence="5">Lipoprotein</fullName>
    </recommendedName>
</protein>
<dbReference type="PROSITE" id="PS51257">
    <property type="entry name" value="PROKAR_LIPOPROTEIN"/>
    <property type="match status" value="1"/>
</dbReference>
<evidence type="ECO:0000313" key="4">
    <source>
        <dbReference type="Proteomes" id="UP000252387"/>
    </source>
</evidence>
<dbReference type="Proteomes" id="UP000252387">
    <property type="component" value="Unassembled WGS sequence"/>
</dbReference>
<accession>A0A368KC28</accession>
<feature type="compositionally biased region" description="Low complexity" evidence="1">
    <location>
        <begin position="31"/>
        <end position="44"/>
    </location>
</feature>
<organism evidence="3 4">
    <name type="scientific">Rhodanobacter denitrificans</name>
    <dbReference type="NCBI Taxonomy" id="666685"/>
    <lineage>
        <taxon>Bacteria</taxon>
        <taxon>Pseudomonadati</taxon>
        <taxon>Pseudomonadota</taxon>
        <taxon>Gammaproteobacteria</taxon>
        <taxon>Lysobacterales</taxon>
        <taxon>Rhodanobacteraceae</taxon>
        <taxon>Rhodanobacter</taxon>
    </lineage>
</organism>
<dbReference type="EMBL" id="QFWQ01000006">
    <property type="protein sequence ID" value="RCS29454.1"/>
    <property type="molecule type" value="Genomic_DNA"/>
</dbReference>
<proteinExistence type="predicted"/>
<feature type="chain" id="PRO_5016958954" description="Lipoprotein" evidence="2">
    <location>
        <begin position="23"/>
        <end position="293"/>
    </location>
</feature>
<evidence type="ECO:0000256" key="1">
    <source>
        <dbReference type="SAM" id="MobiDB-lite"/>
    </source>
</evidence>
<gene>
    <name evidence="3" type="ORF">DEO45_09760</name>
</gene>